<sequence>MATPVEPVKIIMSMGGLIISNDDRPISLTDKERKTTIFFMVDNETRIRSIEIGYIRKHFPGIDRYILDRINDSSIIILIDEALIYSLDFSFFTPERINNIKENTVKLDFHTTNGLITEYEFDKDKLVEMMKIIFLR</sequence>
<proteinExistence type="predicted"/>
<dbReference type="EMBL" id="MK500608">
    <property type="protein sequence ID" value="QBK93959.1"/>
    <property type="molecule type" value="Genomic_DNA"/>
</dbReference>
<accession>A0A481ZGZ2</accession>
<gene>
    <name evidence="1" type="ORF">LCPAC406_02730</name>
</gene>
<organism evidence="1">
    <name type="scientific">Pithovirus LCPAC406</name>
    <dbReference type="NCBI Taxonomy" id="2506599"/>
    <lineage>
        <taxon>Viruses</taxon>
        <taxon>Pithoviruses</taxon>
    </lineage>
</organism>
<evidence type="ECO:0000313" key="1">
    <source>
        <dbReference type="EMBL" id="QBK93959.1"/>
    </source>
</evidence>
<reference evidence="1" key="1">
    <citation type="journal article" date="2019" name="MBio">
        <title>Virus Genomes from Deep Sea Sediments Expand the Ocean Megavirome and Support Independent Origins of Viral Gigantism.</title>
        <authorList>
            <person name="Backstrom D."/>
            <person name="Yutin N."/>
            <person name="Jorgensen S.L."/>
            <person name="Dharamshi J."/>
            <person name="Homa F."/>
            <person name="Zaremba-Niedwiedzka K."/>
            <person name="Spang A."/>
            <person name="Wolf Y.I."/>
            <person name="Koonin E.V."/>
            <person name="Ettema T.J."/>
        </authorList>
    </citation>
    <scope>NUCLEOTIDE SEQUENCE</scope>
</reference>
<name>A0A481ZGZ2_9VIRU</name>
<protein>
    <submittedName>
        <fullName evidence="1">Uncharacterized protein</fullName>
    </submittedName>
</protein>